<sequence length="143" mass="16106">MRRITLFIIHCSATRCGQPYSFEDCRRDHIDGRHFRDIGYHYYITRDGRVHPGRPLSLEGAHCFGHNRHSIGICYEGGLDGKGLPADTRTPAQKAALTQLLQELGRHFPAALTVGHRDLNPQKACPSFDAAKEYKKDAPRGRP</sequence>
<dbReference type="STRING" id="46503.ERS852463_02365"/>
<dbReference type="Pfam" id="PF01510">
    <property type="entry name" value="Amidase_2"/>
    <property type="match status" value="1"/>
</dbReference>
<gene>
    <name evidence="8" type="ORF">DW191_17005</name>
    <name evidence="7" type="ORF">DW986_15295</name>
    <name evidence="5" type="ORF">GMD66_14060</name>
    <name evidence="6" type="ORF">GME02_03650</name>
</gene>
<evidence type="ECO:0000256" key="1">
    <source>
        <dbReference type="ARBA" id="ARBA00007553"/>
    </source>
</evidence>
<organism evidence="5 11">
    <name type="scientific">Parabacteroides merdae</name>
    <dbReference type="NCBI Taxonomy" id="46503"/>
    <lineage>
        <taxon>Bacteria</taxon>
        <taxon>Pseudomonadati</taxon>
        <taxon>Bacteroidota</taxon>
        <taxon>Bacteroidia</taxon>
        <taxon>Bacteroidales</taxon>
        <taxon>Tannerellaceae</taxon>
        <taxon>Parabacteroides</taxon>
    </lineage>
</organism>
<dbReference type="GO" id="GO:0008745">
    <property type="term" value="F:N-acetylmuramoyl-L-alanine amidase activity"/>
    <property type="evidence" value="ECO:0007669"/>
    <property type="project" value="InterPro"/>
</dbReference>
<comment type="caution">
    <text evidence="5">The sequence shown here is derived from an EMBL/GenBank/DDBJ whole genome shotgun (WGS) entry which is preliminary data.</text>
</comment>
<evidence type="ECO:0000313" key="8">
    <source>
        <dbReference type="EMBL" id="RHH74857.1"/>
    </source>
</evidence>
<dbReference type="SMART" id="SM00644">
    <property type="entry name" value="Ami_2"/>
    <property type="match status" value="1"/>
</dbReference>
<evidence type="ECO:0000313" key="5">
    <source>
        <dbReference type="EMBL" id="MTU30314.1"/>
    </source>
</evidence>
<feature type="domain" description="Peptidoglycan recognition protein family" evidence="4">
    <location>
        <begin position="1"/>
        <end position="120"/>
    </location>
</feature>
<dbReference type="Proteomes" id="UP000283732">
    <property type="component" value="Unassembled WGS sequence"/>
</dbReference>
<reference evidence="9 10" key="1">
    <citation type="submission" date="2018-08" db="EMBL/GenBank/DDBJ databases">
        <title>A genome reference for cultivated species of the human gut microbiota.</title>
        <authorList>
            <person name="Zou Y."/>
            <person name="Xue W."/>
            <person name="Luo G."/>
        </authorList>
    </citation>
    <scope>NUCLEOTIDE SEQUENCE [LARGE SCALE GENOMIC DNA]</scope>
    <source>
        <strain evidence="8 9">AM16-50</strain>
        <strain evidence="7 10">AM50-15</strain>
    </source>
</reference>
<dbReference type="PANTHER" id="PTHR11022:SF41">
    <property type="entry name" value="PEPTIDOGLYCAN-RECOGNITION PROTEIN LC-RELATED"/>
    <property type="match status" value="1"/>
</dbReference>
<evidence type="ECO:0000259" key="3">
    <source>
        <dbReference type="SMART" id="SM00644"/>
    </source>
</evidence>
<comment type="similarity">
    <text evidence="1">Belongs to the N-acetylmuramoyl-L-alanine amidase 2 family.</text>
</comment>
<dbReference type="EMBL" id="QSEF01000023">
    <property type="protein sequence ID" value="RGZ45161.1"/>
    <property type="molecule type" value="Genomic_DNA"/>
</dbReference>
<proteinExistence type="inferred from homology"/>
<dbReference type="SMART" id="SM00701">
    <property type="entry name" value="PGRP"/>
    <property type="match status" value="1"/>
</dbReference>
<dbReference type="InterPro" id="IPR002502">
    <property type="entry name" value="Amidase_domain"/>
</dbReference>
<dbReference type="Proteomes" id="UP000437446">
    <property type="component" value="Unassembled WGS sequence"/>
</dbReference>
<accession>A0A355VRP7</accession>
<evidence type="ECO:0000313" key="10">
    <source>
        <dbReference type="Proteomes" id="UP000285173"/>
    </source>
</evidence>
<feature type="domain" description="N-acetylmuramoyl-L-alanine amidase" evidence="3">
    <location>
        <begin position="1"/>
        <end position="127"/>
    </location>
</feature>
<dbReference type="EMBL" id="WNDD01000003">
    <property type="protein sequence ID" value="MTV00771.1"/>
    <property type="molecule type" value="Genomic_DNA"/>
</dbReference>
<dbReference type="Proteomes" id="UP000285173">
    <property type="component" value="Unassembled WGS sequence"/>
</dbReference>
<feature type="compositionally biased region" description="Basic and acidic residues" evidence="2">
    <location>
        <begin position="130"/>
        <end position="143"/>
    </location>
</feature>
<dbReference type="GO" id="GO:0008270">
    <property type="term" value="F:zinc ion binding"/>
    <property type="evidence" value="ECO:0007669"/>
    <property type="project" value="InterPro"/>
</dbReference>
<evidence type="ECO:0000313" key="7">
    <source>
        <dbReference type="EMBL" id="RGZ45161.1"/>
    </source>
</evidence>
<dbReference type="CDD" id="cd06583">
    <property type="entry name" value="PGRP"/>
    <property type="match status" value="1"/>
</dbReference>
<evidence type="ECO:0000313" key="11">
    <source>
        <dbReference type="Proteomes" id="UP000437446"/>
    </source>
</evidence>
<dbReference type="RefSeq" id="WP_119216638.1">
    <property type="nucleotide sequence ID" value="NZ_JADMWK010000003.1"/>
</dbReference>
<protein>
    <submittedName>
        <fullName evidence="5">N-acetylmuramoyl-L-alanine amidase</fullName>
    </submittedName>
</protein>
<dbReference type="Gene3D" id="3.40.80.10">
    <property type="entry name" value="Peptidoglycan recognition protein-like"/>
    <property type="match status" value="1"/>
</dbReference>
<dbReference type="GO" id="GO:0009253">
    <property type="term" value="P:peptidoglycan catabolic process"/>
    <property type="evidence" value="ECO:0007669"/>
    <property type="project" value="InterPro"/>
</dbReference>
<evidence type="ECO:0000313" key="6">
    <source>
        <dbReference type="EMBL" id="MTV00771.1"/>
    </source>
</evidence>
<evidence type="ECO:0000259" key="4">
    <source>
        <dbReference type="SMART" id="SM00701"/>
    </source>
</evidence>
<dbReference type="PANTHER" id="PTHR11022">
    <property type="entry name" value="PEPTIDOGLYCAN RECOGNITION PROTEIN"/>
    <property type="match status" value="1"/>
</dbReference>
<evidence type="ECO:0000313" key="12">
    <source>
        <dbReference type="Proteomes" id="UP000482671"/>
    </source>
</evidence>
<dbReference type="EMBL" id="WNCR01000007">
    <property type="protein sequence ID" value="MTU30314.1"/>
    <property type="molecule type" value="Genomic_DNA"/>
</dbReference>
<name>A0A355VRP7_9BACT</name>
<dbReference type="InterPro" id="IPR015510">
    <property type="entry name" value="PGRP"/>
</dbReference>
<dbReference type="InterPro" id="IPR006619">
    <property type="entry name" value="PGRP_domain_met/bac"/>
</dbReference>
<dbReference type="EMBL" id="QRKC01000010">
    <property type="protein sequence ID" value="RHH74857.1"/>
    <property type="molecule type" value="Genomic_DNA"/>
</dbReference>
<feature type="region of interest" description="Disordered" evidence="2">
    <location>
        <begin position="123"/>
        <end position="143"/>
    </location>
</feature>
<dbReference type="Proteomes" id="UP000482671">
    <property type="component" value="Unassembled WGS sequence"/>
</dbReference>
<dbReference type="InterPro" id="IPR036505">
    <property type="entry name" value="Amidase/PGRP_sf"/>
</dbReference>
<evidence type="ECO:0000313" key="9">
    <source>
        <dbReference type="Proteomes" id="UP000283732"/>
    </source>
</evidence>
<reference evidence="11 12" key="2">
    <citation type="journal article" date="2019" name="Nat. Med.">
        <title>A library of human gut bacterial isolates paired with longitudinal multiomics data enables mechanistic microbiome research.</title>
        <authorList>
            <person name="Poyet M."/>
            <person name="Groussin M."/>
            <person name="Gibbons S.M."/>
            <person name="Avila-Pacheco J."/>
            <person name="Jiang X."/>
            <person name="Kearney S.M."/>
            <person name="Perrotta A.R."/>
            <person name="Berdy B."/>
            <person name="Zhao S."/>
            <person name="Lieberman T.D."/>
            <person name="Swanson P.K."/>
            <person name="Smith M."/>
            <person name="Roesemann S."/>
            <person name="Alexander J.E."/>
            <person name="Rich S.A."/>
            <person name="Livny J."/>
            <person name="Vlamakis H."/>
            <person name="Clish C."/>
            <person name="Bullock K."/>
            <person name="Deik A."/>
            <person name="Scott J."/>
            <person name="Pierce K.A."/>
            <person name="Xavier R.J."/>
            <person name="Alm E.J."/>
        </authorList>
    </citation>
    <scope>NUCLEOTIDE SEQUENCE [LARGE SCALE GENOMIC DNA]</scope>
    <source>
        <strain evidence="6 12">BIOML-A11</strain>
        <strain evidence="5 11">BIOML-A25</strain>
    </source>
</reference>
<dbReference type="SUPFAM" id="SSF55846">
    <property type="entry name" value="N-acetylmuramoyl-L-alanine amidase-like"/>
    <property type="match status" value="1"/>
</dbReference>
<dbReference type="AlphaFoldDB" id="A0A355VRP7"/>
<evidence type="ECO:0000256" key="2">
    <source>
        <dbReference type="SAM" id="MobiDB-lite"/>
    </source>
</evidence>